<dbReference type="PANTHER" id="PTHR42085:SF2">
    <property type="entry name" value="F-BOX DOMAIN-CONTAINING PROTEIN"/>
    <property type="match status" value="1"/>
</dbReference>
<dbReference type="Proteomes" id="UP000070700">
    <property type="component" value="Unassembled WGS sequence"/>
</dbReference>
<evidence type="ECO:0000313" key="2">
    <source>
        <dbReference type="Proteomes" id="UP000070700"/>
    </source>
</evidence>
<dbReference type="GeneID" id="28831264"/>
<dbReference type="PANTHER" id="PTHR42085">
    <property type="entry name" value="F-BOX DOMAIN-CONTAINING PROTEIN"/>
    <property type="match status" value="1"/>
</dbReference>
<dbReference type="InterPro" id="IPR038883">
    <property type="entry name" value="AN11006-like"/>
</dbReference>
<gene>
    <name evidence="1" type="ORF">LY89DRAFT_761184</name>
</gene>
<dbReference type="KEGG" id="psco:LY89DRAFT_761184"/>
<protein>
    <submittedName>
        <fullName evidence="1">Uncharacterized protein</fullName>
    </submittedName>
</protein>
<dbReference type="EMBL" id="KQ947431">
    <property type="protein sequence ID" value="KUJ09575.1"/>
    <property type="molecule type" value="Genomic_DNA"/>
</dbReference>
<organism evidence="1 2">
    <name type="scientific">Mollisia scopiformis</name>
    <name type="common">Conifer needle endophyte fungus</name>
    <name type="synonym">Phialocephala scopiformis</name>
    <dbReference type="NCBI Taxonomy" id="149040"/>
    <lineage>
        <taxon>Eukaryota</taxon>
        <taxon>Fungi</taxon>
        <taxon>Dikarya</taxon>
        <taxon>Ascomycota</taxon>
        <taxon>Pezizomycotina</taxon>
        <taxon>Leotiomycetes</taxon>
        <taxon>Helotiales</taxon>
        <taxon>Mollisiaceae</taxon>
        <taxon>Mollisia</taxon>
    </lineage>
</organism>
<proteinExistence type="predicted"/>
<name>A0A132BAY3_MOLSC</name>
<keyword evidence="2" id="KW-1185">Reference proteome</keyword>
<dbReference type="OrthoDB" id="3511142at2759"/>
<sequence length="249" mass="28343">MDPVIVTVETKAKAAQETCRFLIMLPPEVRDMIYRYLLVKDTPIRITPLPHIPISRPRTFHSAILRTNKKIYEEARSIFYSANLFVVGNGDTYTRNVPNLEGLKVFIKRVPKSCLPMIKNIELEMRLKPLYPTLTLPEFGNGYIMSSLSEDKFTTICAILKAYFHGFSTLRIMSCVRGGLSISNGVILTSAQSRGHMKKGVDLLREWGPEPAEDSDCIDFTFLEDLRLTKQQVESFLDAMADKEALQKY</sequence>
<dbReference type="RefSeq" id="XP_018063930.1">
    <property type="nucleotide sequence ID" value="XM_018221538.1"/>
</dbReference>
<reference evidence="1 2" key="1">
    <citation type="submission" date="2015-10" db="EMBL/GenBank/DDBJ databases">
        <title>Full genome of DAOMC 229536 Phialocephala scopiformis, a fungal endophyte of spruce producing the potent anti-insectan compound rugulosin.</title>
        <authorList>
            <consortium name="DOE Joint Genome Institute"/>
            <person name="Walker A.K."/>
            <person name="Frasz S.L."/>
            <person name="Seifert K.A."/>
            <person name="Miller J.D."/>
            <person name="Mondo S.J."/>
            <person name="Labutti K."/>
            <person name="Lipzen A."/>
            <person name="Dockter R."/>
            <person name="Kennedy M."/>
            <person name="Grigoriev I.V."/>
            <person name="Spatafora J.W."/>
        </authorList>
    </citation>
    <scope>NUCLEOTIDE SEQUENCE [LARGE SCALE GENOMIC DNA]</scope>
    <source>
        <strain evidence="1 2">CBS 120377</strain>
    </source>
</reference>
<evidence type="ECO:0000313" key="1">
    <source>
        <dbReference type="EMBL" id="KUJ09575.1"/>
    </source>
</evidence>
<accession>A0A132BAY3</accession>
<dbReference type="AlphaFoldDB" id="A0A132BAY3"/>
<dbReference type="InParanoid" id="A0A132BAY3"/>